<protein>
    <submittedName>
        <fullName evidence="8">Molecular chaperone DnaK</fullName>
    </submittedName>
</protein>
<evidence type="ECO:0000256" key="5">
    <source>
        <dbReference type="SAM" id="Coils"/>
    </source>
</evidence>
<evidence type="ECO:0000256" key="6">
    <source>
        <dbReference type="SAM" id="MobiDB-lite"/>
    </source>
</evidence>
<evidence type="ECO:0000256" key="4">
    <source>
        <dbReference type="PROSITE-ProRule" id="PRU00510"/>
    </source>
</evidence>
<dbReference type="EMBL" id="QYAC01000009">
    <property type="protein sequence ID" value="MBL3680618.1"/>
    <property type="molecule type" value="Genomic_DNA"/>
</dbReference>
<evidence type="ECO:0000313" key="8">
    <source>
        <dbReference type="EMBL" id="MBL3680618.1"/>
    </source>
</evidence>
<dbReference type="Pfam" id="PF01258">
    <property type="entry name" value="zf-dskA_traR"/>
    <property type="match status" value="1"/>
</dbReference>
<feature type="domain" description="Zinc finger DksA/TraR C4-type" evidence="7">
    <location>
        <begin position="87"/>
        <end position="116"/>
    </location>
</feature>
<feature type="compositionally biased region" description="Acidic residues" evidence="6">
    <location>
        <begin position="44"/>
        <end position="53"/>
    </location>
</feature>
<feature type="zinc finger region" description="dksA C4-type" evidence="4">
    <location>
        <begin position="92"/>
        <end position="116"/>
    </location>
</feature>
<evidence type="ECO:0000256" key="3">
    <source>
        <dbReference type="ARBA" id="ARBA00022833"/>
    </source>
</evidence>
<dbReference type="PROSITE" id="PS51128">
    <property type="entry name" value="ZF_DKSA_2"/>
    <property type="match status" value="1"/>
</dbReference>
<keyword evidence="3" id="KW-0862">Zinc</keyword>
<keyword evidence="1" id="KW-0479">Metal-binding</keyword>
<keyword evidence="5" id="KW-0175">Coiled coil</keyword>
<evidence type="ECO:0000256" key="2">
    <source>
        <dbReference type="ARBA" id="ARBA00022771"/>
    </source>
</evidence>
<sequence>MDSRSNPDTQHRTHLSAELERLRARAERLDAELAALVRARSGAPDDDEHDPDGEPFSAQWSLRAGLLESARADLQQAEAAMQRVDDGSYGTCLTCGGAIPSGQLEVRPFRERCVSCS</sequence>
<proteinExistence type="predicted"/>
<feature type="region of interest" description="Disordered" evidence="6">
    <location>
        <begin position="39"/>
        <end position="58"/>
    </location>
</feature>
<organism evidence="8 9">
    <name type="scientific">Leucobacter chromiireducens subsp. solipictus</name>
    <dbReference type="NCBI Taxonomy" id="398235"/>
    <lineage>
        <taxon>Bacteria</taxon>
        <taxon>Bacillati</taxon>
        <taxon>Actinomycetota</taxon>
        <taxon>Actinomycetes</taxon>
        <taxon>Micrococcales</taxon>
        <taxon>Microbacteriaceae</taxon>
        <taxon>Leucobacter</taxon>
    </lineage>
</organism>
<evidence type="ECO:0000313" key="9">
    <source>
        <dbReference type="Proteomes" id="UP001645859"/>
    </source>
</evidence>
<dbReference type="Gene3D" id="1.20.120.910">
    <property type="entry name" value="DksA, coiled-coil domain"/>
    <property type="match status" value="1"/>
</dbReference>
<gene>
    <name evidence="8" type="ORF">D3230_15170</name>
</gene>
<dbReference type="PANTHER" id="PTHR33823">
    <property type="entry name" value="RNA POLYMERASE-BINDING TRANSCRIPTION FACTOR DKSA-RELATED"/>
    <property type="match status" value="1"/>
</dbReference>
<keyword evidence="2" id="KW-0863">Zinc-finger</keyword>
<dbReference type="Proteomes" id="UP001645859">
    <property type="component" value="Unassembled WGS sequence"/>
</dbReference>
<feature type="coiled-coil region" evidence="5">
    <location>
        <begin position="12"/>
        <end position="39"/>
    </location>
</feature>
<name>A0ABS1SJ65_9MICO</name>
<accession>A0ABS1SJ65</accession>
<reference evidence="8 9" key="1">
    <citation type="submission" date="2018-09" db="EMBL/GenBank/DDBJ databases">
        <title>Comparative genomics of Leucobacter spp.</title>
        <authorList>
            <person name="Reis A.C."/>
            <person name="Kolvenbach B.A."/>
            <person name="Corvini P.F.X."/>
            <person name="Nunes O.C."/>
        </authorList>
    </citation>
    <scope>NUCLEOTIDE SEQUENCE [LARGE SCALE GENOMIC DNA]</scope>
    <source>
        <strain evidence="8 9">TAN 31504</strain>
    </source>
</reference>
<dbReference type="InterPro" id="IPR000962">
    <property type="entry name" value="Znf_DskA_TraR"/>
</dbReference>
<comment type="caution">
    <text evidence="8">The sequence shown here is derived from an EMBL/GenBank/DDBJ whole genome shotgun (WGS) entry which is preliminary data.</text>
</comment>
<dbReference type="RefSeq" id="WP_202345895.1">
    <property type="nucleotide sequence ID" value="NZ_BAAAPI010000010.1"/>
</dbReference>
<evidence type="ECO:0000259" key="7">
    <source>
        <dbReference type="Pfam" id="PF01258"/>
    </source>
</evidence>
<evidence type="ECO:0000256" key="1">
    <source>
        <dbReference type="ARBA" id="ARBA00022723"/>
    </source>
</evidence>
<keyword evidence="9" id="KW-1185">Reference proteome</keyword>